<evidence type="ECO:0000313" key="11">
    <source>
        <dbReference type="Proteomes" id="UP000030763"/>
    </source>
</evidence>
<comment type="subcellular location">
    <subcellularLocation>
        <location evidence="1 8">Membrane</location>
        <topology evidence="1 8">Multi-pass membrane protein</topology>
    </subcellularLocation>
</comment>
<dbReference type="GO" id="GO:0016020">
    <property type="term" value="C:membrane"/>
    <property type="evidence" value="ECO:0007669"/>
    <property type="project" value="UniProtKB-SubCell"/>
</dbReference>
<dbReference type="GO" id="GO:0005737">
    <property type="term" value="C:cytoplasm"/>
    <property type="evidence" value="ECO:0007669"/>
    <property type="project" value="UniProtKB-ARBA"/>
</dbReference>
<dbReference type="RefSeq" id="XP_013335038.1">
    <property type="nucleotide sequence ID" value="XM_013479584.1"/>
</dbReference>
<proteinExistence type="inferred from homology"/>
<dbReference type="PANTHER" id="PTHR23137:SF6">
    <property type="entry name" value="VESICLE TRANSPORT PROTEIN"/>
    <property type="match status" value="1"/>
</dbReference>
<dbReference type="Proteomes" id="UP000030763">
    <property type="component" value="Unassembled WGS sequence"/>
</dbReference>
<comment type="similarity">
    <text evidence="7 8">Belongs to the SFT2 family.</text>
</comment>
<evidence type="ECO:0000256" key="2">
    <source>
        <dbReference type="ARBA" id="ARBA00022448"/>
    </source>
</evidence>
<feature type="transmembrane region" description="Helical" evidence="8">
    <location>
        <begin position="112"/>
        <end position="135"/>
    </location>
</feature>
<dbReference type="AlphaFoldDB" id="U6M2C3"/>
<protein>
    <recommendedName>
        <fullName evidence="8">Vesicle transport protein</fullName>
    </recommendedName>
</protein>
<reference evidence="10" key="2">
    <citation type="submission" date="2013-10" db="EMBL/GenBank/DDBJ databases">
        <authorList>
            <person name="Aslett M."/>
        </authorList>
    </citation>
    <scope>NUCLEOTIDE SEQUENCE [LARGE SCALE GENOMIC DNA]</scope>
    <source>
        <strain evidence="10">Weybridge</strain>
    </source>
</reference>
<dbReference type="GO" id="GO:0015031">
    <property type="term" value="P:protein transport"/>
    <property type="evidence" value="ECO:0007669"/>
    <property type="project" value="UniProtKB-KW"/>
</dbReference>
<evidence type="ECO:0000256" key="6">
    <source>
        <dbReference type="ARBA" id="ARBA00023136"/>
    </source>
</evidence>
<dbReference type="OMA" id="CCCEPLN"/>
<evidence type="ECO:0000256" key="9">
    <source>
        <dbReference type="SAM" id="MobiDB-lite"/>
    </source>
</evidence>
<evidence type="ECO:0000256" key="3">
    <source>
        <dbReference type="ARBA" id="ARBA00022692"/>
    </source>
</evidence>
<evidence type="ECO:0000256" key="5">
    <source>
        <dbReference type="ARBA" id="ARBA00022989"/>
    </source>
</evidence>
<name>U6M2C3_EIMMA</name>
<feature type="compositionally biased region" description="Low complexity" evidence="9">
    <location>
        <begin position="12"/>
        <end position="32"/>
    </location>
</feature>
<evidence type="ECO:0000313" key="10">
    <source>
        <dbReference type="EMBL" id="CDJ58392.1"/>
    </source>
</evidence>
<feature type="region of interest" description="Disordered" evidence="9">
    <location>
        <begin position="12"/>
        <end position="36"/>
    </location>
</feature>
<sequence>MEYLLPLTRPSLPQDSLLQSSSESLHPPADAAWGDRRAGARSASSWFSRRGLPNNIDVDDDDESDTWCCCEPLNNTERILGWLTCFLGGLILSAVSMGSFNDMLLGKNNKFAVTYTIGNIIGLAGTAFLVGALVWRTIMLVRRSTAHIGYGGGQLAAGLVNVEDYHSKSEYVRIFF</sequence>
<comment type="caution">
    <text evidence="8">Lacks conserved residue(s) required for the propagation of feature annotation.</text>
</comment>
<dbReference type="PANTHER" id="PTHR23137">
    <property type="entry name" value="VESICLE TRANSPORT PROTEIN-RELATED"/>
    <property type="match status" value="1"/>
</dbReference>
<keyword evidence="5 8" id="KW-1133">Transmembrane helix</keyword>
<feature type="transmembrane region" description="Helical" evidence="8">
    <location>
        <begin position="79"/>
        <end position="100"/>
    </location>
</feature>
<evidence type="ECO:0000256" key="1">
    <source>
        <dbReference type="ARBA" id="ARBA00004141"/>
    </source>
</evidence>
<dbReference type="GeneID" id="25335542"/>
<keyword evidence="2 8" id="KW-0813">Transport</keyword>
<keyword evidence="11" id="KW-1185">Reference proteome</keyword>
<reference evidence="10" key="1">
    <citation type="submission" date="2013-10" db="EMBL/GenBank/DDBJ databases">
        <title>Genomic analysis of the causative agents of coccidiosis in chickens.</title>
        <authorList>
            <person name="Reid A.J."/>
            <person name="Blake D."/>
            <person name="Billington K."/>
            <person name="Browne H."/>
            <person name="Dunn M."/>
            <person name="Hung S."/>
            <person name="Kawahara F."/>
            <person name="Miranda-Saavedra D."/>
            <person name="Mourier T."/>
            <person name="Nagra H."/>
            <person name="Otto T.D."/>
            <person name="Rawlings N."/>
            <person name="Sanchez A."/>
            <person name="Sanders M."/>
            <person name="Subramaniam C."/>
            <person name="Tay Y."/>
            <person name="Dear P."/>
            <person name="Doerig C."/>
            <person name="Gruber A."/>
            <person name="Parkinson J."/>
            <person name="Shirley M."/>
            <person name="Wan K.L."/>
            <person name="Berriman M."/>
            <person name="Tomley F."/>
            <person name="Pain A."/>
        </authorList>
    </citation>
    <scope>NUCLEOTIDE SEQUENCE [LARGE SCALE GENOMIC DNA]</scope>
    <source>
        <strain evidence="10">Weybridge</strain>
    </source>
</reference>
<dbReference type="GO" id="GO:0012505">
    <property type="term" value="C:endomembrane system"/>
    <property type="evidence" value="ECO:0007669"/>
    <property type="project" value="UniProtKB-ARBA"/>
</dbReference>
<dbReference type="EMBL" id="HG719628">
    <property type="protein sequence ID" value="CDJ58392.1"/>
    <property type="molecule type" value="Genomic_DNA"/>
</dbReference>
<evidence type="ECO:0000256" key="4">
    <source>
        <dbReference type="ARBA" id="ARBA00022927"/>
    </source>
</evidence>
<dbReference type="InterPro" id="IPR007305">
    <property type="entry name" value="Vesicle_transpt_Got1/SFT2"/>
</dbReference>
<keyword evidence="4 8" id="KW-0653">Protein transport</keyword>
<keyword evidence="6 8" id="KW-0472">Membrane</keyword>
<dbReference type="OrthoDB" id="73614at2759"/>
<gene>
    <name evidence="10" type="ORF">EMWEY_00015560</name>
</gene>
<dbReference type="VEuPathDB" id="ToxoDB:EMWEY_00015560"/>
<dbReference type="GO" id="GO:0016192">
    <property type="term" value="P:vesicle-mediated transport"/>
    <property type="evidence" value="ECO:0007669"/>
    <property type="project" value="InterPro"/>
</dbReference>
<comment type="function">
    <text evidence="8">May be involved in fusion of retrograde transport vesicles derived from an endocytic compartment with the Golgi complex.</text>
</comment>
<evidence type="ECO:0000256" key="8">
    <source>
        <dbReference type="RuleBase" id="RU363111"/>
    </source>
</evidence>
<evidence type="ECO:0000256" key="7">
    <source>
        <dbReference type="ARBA" id="ARBA00025800"/>
    </source>
</evidence>
<accession>U6M2C3</accession>
<dbReference type="InterPro" id="IPR011691">
    <property type="entry name" value="Vesicle_transpt_SFT2"/>
</dbReference>
<dbReference type="Pfam" id="PF04178">
    <property type="entry name" value="Got1"/>
    <property type="match status" value="1"/>
</dbReference>
<organism evidence="10 11">
    <name type="scientific">Eimeria maxima</name>
    <name type="common">Coccidian parasite</name>
    <dbReference type="NCBI Taxonomy" id="5804"/>
    <lineage>
        <taxon>Eukaryota</taxon>
        <taxon>Sar</taxon>
        <taxon>Alveolata</taxon>
        <taxon>Apicomplexa</taxon>
        <taxon>Conoidasida</taxon>
        <taxon>Coccidia</taxon>
        <taxon>Eucoccidiorida</taxon>
        <taxon>Eimeriorina</taxon>
        <taxon>Eimeriidae</taxon>
        <taxon>Eimeria</taxon>
    </lineage>
</organism>
<keyword evidence="3 8" id="KW-0812">Transmembrane</keyword>